<proteinExistence type="predicted"/>
<dbReference type="PROSITE" id="PS51037">
    <property type="entry name" value="YEATS"/>
    <property type="match status" value="1"/>
</dbReference>
<dbReference type="STRING" id="7375.A0A0L0C768"/>
<feature type="coiled-coil region" evidence="3">
    <location>
        <begin position="74"/>
        <end position="108"/>
    </location>
</feature>
<comment type="subcellular location">
    <subcellularLocation>
        <location evidence="2">Nucleus</location>
    </subcellularLocation>
</comment>
<evidence type="ECO:0000259" key="5">
    <source>
        <dbReference type="PROSITE" id="PS51037"/>
    </source>
</evidence>
<keyword evidence="1 2" id="KW-0539">Nucleus</keyword>
<dbReference type="InterPro" id="IPR055129">
    <property type="entry name" value="YEATS_dom"/>
</dbReference>
<evidence type="ECO:0000313" key="7">
    <source>
        <dbReference type="Proteomes" id="UP000037069"/>
    </source>
</evidence>
<organism evidence="6 7">
    <name type="scientific">Lucilia cuprina</name>
    <name type="common">Green bottle fly</name>
    <name type="synonym">Australian sheep blowfly</name>
    <dbReference type="NCBI Taxonomy" id="7375"/>
    <lineage>
        <taxon>Eukaryota</taxon>
        <taxon>Metazoa</taxon>
        <taxon>Ecdysozoa</taxon>
        <taxon>Arthropoda</taxon>
        <taxon>Hexapoda</taxon>
        <taxon>Insecta</taxon>
        <taxon>Pterygota</taxon>
        <taxon>Neoptera</taxon>
        <taxon>Endopterygota</taxon>
        <taxon>Diptera</taxon>
        <taxon>Brachycera</taxon>
        <taxon>Muscomorpha</taxon>
        <taxon>Oestroidea</taxon>
        <taxon>Calliphoridae</taxon>
        <taxon>Luciliinae</taxon>
        <taxon>Lucilia</taxon>
    </lineage>
</organism>
<gene>
    <name evidence="6" type="ORF">FF38_06259</name>
</gene>
<feature type="region of interest" description="Disordered" evidence="4">
    <location>
        <begin position="1"/>
        <end position="62"/>
    </location>
</feature>
<dbReference type="InterPro" id="IPR005033">
    <property type="entry name" value="YEATS"/>
</dbReference>
<feature type="domain" description="YEATS" evidence="5">
    <location>
        <begin position="263"/>
        <end position="434"/>
    </location>
</feature>
<dbReference type="Pfam" id="PF03366">
    <property type="entry name" value="YEATS"/>
    <property type="match status" value="1"/>
</dbReference>
<sequence length="1363" mass="153355">MFSRHSPLKRKHNEYHDPDYPQQEPQTAEEEEDDDTPGCSTHFANKRKKPGEEIKTENEAPNENYFHKVRQVIEREFQKEIVMKQQQLEEIDERLEKAKHLLDRLRYGIVSAYYKKQEIPLTAADAATLRGPNCLFEREDKGPQMPLHPSIKKLIGKKPKDLSEVIRSCPKRTAAQNAVQTIRAKSQLQKREERKLKQIIREQGIVIDHSKQNSTENNVNTLLNAAAQNNVNSSQDLTAISVKQEKKGKNIANKPSGKSLNAARLNNKVKHLIVVGNTSKYIGNEVERDIKSQAQNLTHKWLVYVQSKDSTKQPIEHFVKKIRFHLHHSYRPNDVVDIETPPFQVSRRGWGEFPIRVQLFFHPEFHQKPVQLVHNIILDQTLSGIQTLGAETLLEIWLREVKSASPVKEVKTETEIMKKPEIPTKLKSSFMSRSEELMDDNLLDFLNKIEASPCSISADIEKIQPTVVVTEPLGVKLKTPSPEKCKVFLPPQPKSPVKMPPLCEIAKIPEKSIANITSTTNITIKEEPEKTFAKTSTAINNTNIEEPKIPENSIAITPTITSNTVMAESPLMEHKSLALTPITSSHTITVSAQPLTTVATTGEFKTPIFTNGALTTKPMTTFVRLPHSSTQVRFINTTTTASTNIPPPLRPLTPTSLTSTIPSQAIGSTVTTQKSSLILNKDGKILMPAASVASAVRRTILPIVNSSSPSNIPSKTSQFMNANKPISNTLSSAAPKQILQKKLVQLVDSTGKVKYIQMLVAASSASSSVHNLSTSSSVAPKLISMAPSFVKNNTVTNTTQITNTVTTPLLRSPNGAQLMPAMTMKPNIFKIVPESMQTKPQILTFSTTTVVATNTNTVTTSHSQQVQQQHHQQLQHSITTNTRTMGQISTPSAMTTIKPHNNNGLTLPVANKLQKSNVTNPSMNATKNLVFQKEGKLYIIDPQQMKYKQQQKKQVSLLKPQISLLKQQQQQKLNNTPPTPPTTTAVNSLIDAKPSTTPTQLTNNTTIVPQVHFGLKQQRINTINALQLIQMKRVLFEKQFLRQEFTNIRSAVEFLLRRLKLVVSKDSLVAVFPFVCHTLQEFHSLTAFKQRACEWLRAKNISRLIRNHKDLQRLNNTSKETFWSTKEIAIFARQYAYTPPIKSLPKPGEQQEADGNNKKDFMDLVKSELKHEHNLQYDTLTDHYKVRKWVDKVWHTLEDFEYHEDQHQIIDIDGITEEEAKNNKINSNLNHNTSNNLPNTSTLNTYLSPPSNLEHQSQLVSDICKDLHIKLIHEELDTKIYHPTTQTVLAQCLHLFIEKLLRQSIALKQEKASSTLETLCTLMPQDLAKVLATNSEFDFLTNNHFGSASMAECLESAIKQEKS</sequence>
<protein>
    <recommendedName>
        <fullName evidence="5">YEATS domain-containing protein</fullName>
    </recommendedName>
</protein>
<feature type="compositionally biased region" description="Acidic residues" evidence="4">
    <location>
        <begin position="27"/>
        <end position="36"/>
    </location>
</feature>
<keyword evidence="7" id="KW-1185">Reference proteome</keyword>
<dbReference type="Gene3D" id="2.60.40.1970">
    <property type="entry name" value="YEATS domain"/>
    <property type="match status" value="1"/>
</dbReference>
<comment type="caution">
    <text evidence="6">The sequence shown here is derived from an EMBL/GenBank/DDBJ whole genome shotgun (WGS) entry which is preliminary data.</text>
</comment>
<evidence type="ECO:0000256" key="3">
    <source>
        <dbReference type="SAM" id="Coils"/>
    </source>
</evidence>
<evidence type="ECO:0000256" key="1">
    <source>
        <dbReference type="ARBA" id="ARBA00023242"/>
    </source>
</evidence>
<dbReference type="Proteomes" id="UP000037069">
    <property type="component" value="Unassembled WGS sequence"/>
</dbReference>
<dbReference type="EMBL" id="JRES01000824">
    <property type="protein sequence ID" value="KNC28091.1"/>
    <property type="molecule type" value="Genomic_DNA"/>
</dbReference>
<dbReference type="CDD" id="cd16907">
    <property type="entry name" value="YEATS_YEATS2_like"/>
    <property type="match status" value="1"/>
</dbReference>
<dbReference type="OMA" id="MCKDINI"/>
<dbReference type="PANTHER" id="PTHR23195">
    <property type="entry name" value="YEATS DOMAIN"/>
    <property type="match status" value="1"/>
</dbReference>
<feature type="compositionally biased region" description="Low complexity" evidence="4">
    <location>
        <begin position="1227"/>
        <end position="1248"/>
    </location>
</feature>
<dbReference type="GO" id="GO:0005634">
    <property type="term" value="C:nucleus"/>
    <property type="evidence" value="ECO:0007669"/>
    <property type="project" value="UniProtKB-SubCell"/>
</dbReference>
<dbReference type="InterPro" id="IPR055127">
    <property type="entry name" value="YEATS2_3HBD"/>
</dbReference>
<feature type="compositionally biased region" description="Basic residues" evidence="4">
    <location>
        <begin position="1"/>
        <end position="13"/>
    </location>
</feature>
<dbReference type="OrthoDB" id="1741717at2759"/>
<reference evidence="6 7" key="1">
    <citation type="journal article" date="2015" name="Nat. Commun.">
        <title>Lucilia cuprina genome unlocks parasitic fly biology to underpin future interventions.</title>
        <authorList>
            <person name="Anstead C.A."/>
            <person name="Korhonen P.K."/>
            <person name="Young N.D."/>
            <person name="Hall R.S."/>
            <person name="Jex A.R."/>
            <person name="Murali S.C."/>
            <person name="Hughes D.S."/>
            <person name="Lee S.F."/>
            <person name="Perry T."/>
            <person name="Stroehlein A.J."/>
            <person name="Ansell B.R."/>
            <person name="Breugelmans B."/>
            <person name="Hofmann A."/>
            <person name="Qu J."/>
            <person name="Dugan S."/>
            <person name="Lee S.L."/>
            <person name="Chao H."/>
            <person name="Dinh H."/>
            <person name="Han Y."/>
            <person name="Doddapaneni H.V."/>
            <person name="Worley K.C."/>
            <person name="Muzny D.M."/>
            <person name="Ioannidis P."/>
            <person name="Waterhouse R.M."/>
            <person name="Zdobnov E.M."/>
            <person name="James P.J."/>
            <person name="Bagnall N.H."/>
            <person name="Kotze A.C."/>
            <person name="Gibbs R.A."/>
            <person name="Richards S."/>
            <person name="Batterham P."/>
            <person name="Gasser R.B."/>
        </authorList>
    </citation>
    <scope>NUCLEOTIDE SEQUENCE [LARGE SCALE GENOMIC DNA]</scope>
    <source>
        <strain evidence="6 7">LS</strain>
        <tissue evidence="6">Full body</tissue>
    </source>
</reference>
<keyword evidence="3" id="KW-0175">Coiled coil</keyword>
<feature type="region of interest" description="Disordered" evidence="4">
    <location>
        <begin position="1227"/>
        <end position="1249"/>
    </location>
</feature>
<accession>A0A0L0C768</accession>
<evidence type="ECO:0000256" key="4">
    <source>
        <dbReference type="SAM" id="MobiDB-lite"/>
    </source>
</evidence>
<dbReference type="GO" id="GO:0006355">
    <property type="term" value="P:regulation of DNA-templated transcription"/>
    <property type="evidence" value="ECO:0007669"/>
    <property type="project" value="InterPro"/>
</dbReference>
<dbReference type="InterPro" id="IPR038704">
    <property type="entry name" value="YEAST_sf"/>
</dbReference>
<dbReference type="Pfam" id="PF22951">
    <property type="entry name" value="3HBD"/>
    <property type="match status" value="1"/>
</dbReference>
<evidence type="ECO:0000313" key="6">
    <source>
        <dbReference type="EMBL" id="KNC28091.1"/>
    </source>
</evidence>
<name>A0A0L0C768_LUCCU</name>
<evidence type="ECO:0000256" key="2">
    <source>
        <dbReference type="PROSITE-ProRule" id="PRU00376"/>
    </source>
</evidence>